<dbReference type="InterPro" id="IPR027417">
    <property type="entry name" value="P-loop_NTPase"/>
</dbReference>
<feature type="non-terminal residue" evidence="2">
    <location>
        <position position="1"/>
    </location>
</feature>
<dbReference type="Gene3D" id="3.40.50.300">
    <property type="entry name" value="P-loop containing nucleotide triphosphate hydrolases"/>
    <property type="match status" value="1"/>
</dbReference>
<evidence type="ECO:0000313" key="2">
    <source>
        <dbReference type="EMBL" id="SFG47274.1"/>
    </source>
</evidence>
<evidence type="ECO:0000259" key="1">
    <source>
        <dbReference type="Pfam" id="PF05272"/>
    </source>
</evidence>
<dbReference type="Proteomes" id="UP000199229">
    <property type="component" value="Unassembled WGS sequence"/>
</dbReference>
<dbReference type="OrthoDB" id="7569490at2"/>
<dbReference type="PANTHER" id="PTHR34985:SF1">
    <property type="entry name" value="SLR0554 PROTEIN"/>
    <property type="match status" value="1"/>
</dbReference>
<dbReference type="SUPFAM" id="SSF52540">
    <property type="entry name" value="P-loop containing nucleoside triphosphate hydrolases"/>
    <property type="match status" value="1"/>
</dbReference>
<sequence length="528" mass="59353">PASSASQPPSIGSSDDTPYKAHLDDLSMKIIQGITIDQPLSVDDIVEGMIPNHPENRRFRDKICKAAKLDRREFDQAVHRKEVRSQLGTVPKTASDLVAAIASIEQIGCRCNGTIFRSGPTKVRSPQGDMILITDEHRTDQQMVTFAHIVGGRTIRFSEYLRDVRLKRDALGLSFSDTQISDAADHWYGETKRQRLFALYSEIAGPLDSPMVQENAETALLDLAKHCFDTTDTSPEFVAAMLKKFIWQVKRKLKGLPVTDHLMVVLLGPQGSGKSTFIRAMCSVLAEVMAMVDFKMISDDRNIDIWGNFIMFIDEMGYATKTDVDVVKNIITSETLARRPMRTNTVDTVAQNATFIGASNKELRELVRDPTGARRFVGLRFRADAAWALINHTAWADLWRAVDADAEDPAAFFREELKAQQELSRFRSPVESWADQFERRNVETCLWDGNAVRASDLYLAFRAYGEVFHPGKPTSMTEWGTEMTRLMENQGSARLFEKFRNARGNCYRHLPSVNFKKMVLISGAAAQG</sequence>
<evidence type="ECO:0000313" key="3">
    <source>
        <dbReference type="Proteomes" id="UP000199229"/>
    </source>
</evidence>
<protein>
    <submittedName>
        <fullName evidence="2">Virulence-associated protein E</fullName>
    </submittedName>
</protein>
<organism evidence="2 3">
    <name type="scientific">Methylobacterium gossipiicola</name>
    <dbReference type="NCBI Taxonomy" id="582675"/>
    <lineage>
        <taxon>Bacteria</taxon>
        <taxon>Pseudomonadati</taxon>
        <taxon>Pseudomonadota</taxon>
        <taxon>Alphaproteobacteria</taxon>
        <taxon>Hyphomicrobiales</taxon>
        <taxon>Methylobacteriaceae</taxon>
        <taxon>Methylobacterium</taxon>
    </lineage>
</organism>
<dbReference type="PANTHER" id="PTHR34985">
    <property type="entry name" value="SLR0554 PROTEIN"/>
    <property type="match status" value="1"/>
</dbReference>
<keyword evidence="3" id="KW-1185">Reference proteome</keyword>
<accession>A0A1I2S330</accession>
<reference evidence="3" key="1">
    <citation type="submission" date="2016-10" db="EMBL/GenBank/DDBJ databases">
        <authorList>
            <person name="Varghese N."/>
            <person name="Submissions S."/>
        </authorList>
    </citation>
    <scope>NUCLEOTIDE SEQUENCE [LARGE SCALE GENOMIC DNA]</scope>
    <source>
        <strain evidence="3">Gh-105</strain>
    </source>
</reference>
<name>A0A1I2S330_9HYPH</name>
<feature type="domain" description="Virulence-associated protein E-like" evidence="1">
    <location>
        <begin position="219"/>
        <end position="385"/>
    </location>
</feature>
<proteinExistence type="predicted"/>
<dbReference type="Pfam" id="PF05272">
    <property type="entry name" value="VapE-like_dom"/>
    <property type="match status" value="1"/>
</dbReference>
<gene>
    <name evidence="2" type="ORF">SAMN05192565_1041</name>
</gene>
<dbReference type="EMBL" id="FOPM01000004">
    <property type="protein sequence ID" value="SFG47274.1"/>
    <property type="molecule type" value="Genomic_DNA"/>
</dbReference>
<dbReference type="AlphaFoldDB" id="A0A1I2S330"/>
<dbReference type="InterPro" id="IPR007936">
    <property type="entry name" value="VapE-like_dom"/>
</dbReference>
<dbReference type="RefSeq" id="WP_091969376.1">
    <property type="nucleotide sequence ID" value="NZ_FOPM01000004.1"/>
</dbReference>